<dbReference type="AlphaFoldDB" id="A0AAV6P3A1"/>
<evidence type="ECO:0000313" key="3">
    <source>
        <dbReference type="Proteomes" id="UP000685013"/>
    </source>
</evidence>
<feature type="signal peptide" evidence="1">
    <location>
        <begin position="1"/>
        <end position="27"/>
    </location>
</feature>
<organism evidence="2 3">
    <name type="scientific">Cucurbita argyrosperma subsp. sororia</name>
    <dbReference type="NCBI Taxonomy" id="37648"/>
    <lineage>
        <taxon>Eukaryota</taxon>
        <taxon>Viridiplantae</taxon>
        <taxon>Streptophyta</taxon>
        <taxon>Embryophyta</taxon>
        <taxon>Tracheophyta</taxon>
        <taxon>Spermatophyta</taxon>
        <taxon>Magnoliopsida</taxon>
        <taxon>eudicotyledons</taxon>
        <taxon>Gunneridae</taxon>
        <taxon>Pentapetalae</taxon>
        <taxon>rosids</taxon>
        <taxon>fabids</taxon>
        <taxon>Cucurbitales</taxon>
        <taxon>Cucurbitaceae</taxon>
        <taxon>Cucurbiteae</taxon>
        <taxon>Cucurbita</taxon>
    </lineage>
</organism>
<evidence type="ECO:0000256" key="1">
    <source>
        <dbReference type="SAM" id="SignalP"/>
    </source>
</evidence>
<name>A0AAV6P3A1_9ROSI</name>
<proteinExistence type="predicted"/>
<dbReference type="Proteomes" id="UP000685013">
    <property type="component" value="Chromosome 2"/>
</dbReference>
<keyword evidence="3" id="KW-1185">Reference proteome</keyword>
<evidence type="ECO:0008006" key="4">
    <source>
        <dbReference type="Google" id="ProtNLM"/>
    </source>
</evidence>
<sequence length="131" mass="14740">MISKALVILLAVSAMAMAMTALQSAEGAKTQNPQVFKENLGYKSKGDYGCDGYKYKDRDCYKYGYCDKSNEDCDCDEYKYKDGDCDEYGNCDKAPYYEAGDHPYDGNSYKKQALDSKKEVAGKYGVHQKYP</sequence>
<accession>A0AAV6P3A1</accession>
<reference evidence="2 3" key="1">
    <citation type="journal article" date="2021" name="Hortic Res">
        <title>The domestication of Cucurbita argyrosperma as revealed by the genome of its wild relative.</title>
        <authorList>
            <person name="Barrera-Redondo J."/>
            <person name="Sanchez-de la Vega G."/>
            <person name="Aguirre-Liguori J.A."/>
            <person name="Castellanos-Morales G."/>
            <person name="Gutierrez-Guerrero Y.T."/>
            <person name="Aguirre-Dugua X."/>
            <person name="Aguirre-Planter E."/>
            <person name="Tenaillon M.I."/>
            <person name="Lira-Saade R."/>
            <person name="Eguiarte L.E."/>
        </authorList>
    </citation>
    <scope>NUCLEOTIDE SEQUENCE [LARGE SCALE GENOMIC DNA]</scope>
    <source>
        <strain evidence="2">JBR-2021</strain>
    </source>
</reference>
<feature type="non-terminal residue" evidence="2">
    <location>
        <position position="1"/>
    </location>
</feature>
<comment type="caution">
    <text evidence="2">The sequence shown here is derived from an EMBL/GenBank/DDBJ whole genome shotgun (WGS) entry which is preliminary data.</text>
</comment>
<protein>
    <recommendedName>
        <fullName evidence="4">Antifungal protein</fullName>
    </recommendedName>
</protein>
<dbReference type="EMBL" id="JAGKQH010000002">
    <property type="protein sequence ID" value="KAG6606309.1"/>
    <property type="molecule type" value="Genomic_DNA"/>
</dbReference>
<feature type="chain" id="PRO_5043978088" description="Antifungal protein" evidence="1">
    <location>
        <begin position="28"/>
        <end position="131"/>
    </location>
</feature>
<keyword evidence="1" id="KW-0732">Signal</keyword>
<gene>
    <name evidence="2" type="ORF">SDJN03_03626</name>
</gene>
<evidence type="ECO:0000313" key="2">
    <source>
        <dbReference type="EMBL" id="KAG6606309.1"/>
    </source>
</evidence>